<name>A0A6N3X619_9SYNE</name>
<dbReference type="Proteomes" id="UP000035054">
    <property type="component" value="Unassembled WGS sequence"/>
</dbReference>
<proteinExistence type="predicted"/>
<accession>A0A6N3X619</accession>
<reference evidence="1 2" key="1">
    <citation type="submission" date="2015-01" db="EMBL/GenBank/DDBJ databases">
        <title>Lifestyle Evolution in Cyanobacterial Symbionts of Sponges.</title>
        <authorList>
            <person name="Burgsdorf I."/>
            <person name="Slaby B.M."/>
            <person name="Handley K.M."/>
            <person name="Haber M."/>
            <person name="Blom J."/>
            <person name="Marshall C.W."/>
            <person name="Gilbert J.A."/>
            <person name="Hentschel U."/>
            <person name="Steindler L."/>
        </authorList>
    </citation>
    <scope>NUCLEOTIDE SEQUENCE [LARGE SCALE GENOMIC DNA]</scope>
    <source>
        <strain evidence="1">142</strain>
    </source>
</reference>
<sequence>MDFLWTDTLSNVQSHAPVRLSPSWRLMLMGDCSPTRNLQLLVEGEISVDLLSMQPVGRSQLPSLSNSNELASPLLRRQILKHHGRQTLMWAESFWNQQTAQEHLHEQTQSIFHNLRRDRVELLREIDVLGQVQDKWLQEYFGQKPPFWYRLYRLFKAGQVLTVIQEVYSPVVESYF</sequence>
<evidence type="ECO:0000313" key="1">
    <source>
        <dbReference type="EMBL" id="KKZ15010.1"/>
    </source>
</evidence>
<evidence type="ECO:0008006" key="3">
    <source>
        <dbReference type="Google" id="ProtNLM"/>
    </source>
</evidence>
<dbReference type="InterPro" id="IPR028978">
    <property type="entry name" value="Chorismate_lyase_/UTRA_dom_sf"/>
</dbReference>
<dbReference type="Pfam" id="PF01947">
    <property type="entry name" value="Rv2949c-like"/>
    <property type="match status" value="1"/>
</dbReference>
<gene>
    <name evidence="1" type="ORF">TH68_02725</name>
</gene>
<evidence type="ECO:0000313" key="2">
    <source>
        <dbReference type="Proteomes" id="UP000035054"/>
    </source>
</evidence>
<comment type="caution">
    <text evidence="1">The sequence shown here is derived from an EMBL/GenBank/DDBJ whole genome shotgun (WGS) entry which is preliminary data.</text>
</comment>
<dbReference type="AlphaFoldDB" id="A0A6N3X619"/>
<dbReference type="EMBL" id="JXUO01000086">
    <property type="protein sequence ID" value="KKZ15010.1"/>
    <property type="molecule type" value="Genomic_DNA"/>
</dbReference>
<dbReference type="Gene3D" id="3.40.1410.10">
    <property type="entry name" value="Chorismate lyase-like"/>
    <property type="match status" value="1"/>
</dbReference>
<dbReference type="SUPFAM" id="SSF64288">
    <property type="entry name" value="Chorismate lyase-like"/>
    <property type="match status" value="1"/>
</dbReference>
<organism evidence="1 2">
    <name type="scientific">Candidatus Synechococcus spongiarum 142</name>
    <dbReference type="NCBI Taxonomy" id="1608213"/>
    <lineage>
        <taxon>Bacteria</taxon>
        <taxon>Bacillati</taxon>
        <taxon>Cyanobacteriota</taxon>
        <taxon>Cyanophyceae</taxon>
        <taxon>Synechococcales</taxon>
        <taxon>Synechococcaceae</taxon>
        <taxon>Synechococcus</taxon>
    </lineage>
</organism>
<dbReference type="InterPro" id="IPR002800">
    <property type="entry name" value="Rv2949c-like"/>
</dbReference>
<protein>
    <recommendedName>
        <fullName evidence="3">Chorismate lyase</fullName>
    </recommendedName>
</protein>